<proteinExistence type="predicted"/>
<dbReference type="HOGENOM" id="CLU_007383_1_7_4"/>
<dbReference type="PANTHER" id="PTHR43245:SF59">
    <property type="entry name" value="UDP-GLUCOSE EPIMERASE"/>
    <property type="match status" value="1"/>
</dbReference>
<evidence type="ECO:0000313" key="2">
    <source>
        <dbReference type="EMBL" id="AIJ49093.1"/>
    </source>
</evidence>
<dbReference type="SUPFAM" id="SSF51735">
    <property type="entry name" value="NAD(P)-binding Rossmann-fold domains"/>
    <property type="match status" value="1"/>
</dbReference>
<dbReference type="Gene3D" id="3.90.25.10">
    <property type="entry name" value="UDP-galactose 4-epimerase, domain 1"/>
    <property type="match status" value="1"/>
</dbReference>
<evidence type="ECO:0000259" key="1">
    <source>
        <dbReference type="Pfam" id="PF01370"/>
    </source>
</evidence>
<dbReference type="PANTHER" id="PTHR43245">
    <property type="entry name" value="BIFUNCTIONAL POLYMYXIN RESISTANCE PROTEIN ARNA"/>
    <property type="match status" value="1"/>
</dbReference>
<organism evidence="2 3">
    <name type="scientific">Comamonas testosteroni TK102</name>
    <dbReference type="NCBI Taxonomy" id="1392005"/>
    <lineage>
        <taxon>Bacteria</taxon>
        <taxon>Pseudomonadati</taxon>
        <taxon>Pseudomonadota</taxon>
        <taxon>Betaproteobacteria</taxon>
        <taxon>Burkholderiales</taxon>
        <taxon>Comamonadaceae</taxon>
        <taxon>Comamonas</taxon>
    </lineage>
</organism>
<dbReference type="InterPro" id="IPR036291">
    <property type="entry name" value="NAD(P)-bd_dom_sf"/>
</dbReference>
<accession>A0A076PTM9</accession>
<dbReference type="InterPro" id="IPR050177">
    <property type="entry name" value="Lipid_A_modif_metabolic_enz"/>
</dbReference>
<name>A0A076PTM9_COMTE</name>
<dbReference type="AlphaFoldDB" id="A0A076PTM9"/>
<feature type="domain" description="NAD-dependent epimerase/dehydratase" evidence="1">
    <location>
        <begin position="5"/>
        <end position="230"/>
    </location>
</feature>
<reference evidence="2 3" key="1">
    <citation type="journal article" date="2014" name="Genome Announc.">
        <title>Complete Genome Sequence of Polychlorinated Biphenyl Degrader Comamonas testosteroni TK102 (NBRC 109938).</title>
        <authorList>
            <person name="Fukuda K."/>
            <person name="Hosoyama A."/>
            <person name="Tsuchikane K."/>
            <person name="Ohji S."/>
            <person name="Yamazoe A."/>
            <person name="Fujita N."/>
            <person name="Shintani M."/>
            <person name="Kimbara K."/>
        </authorList>
    </citation>
    <scope>NUCLEOTIDE SEQUENCE [LARGE SCALE GENOMIC DNA]</scope>
    <source>
        <strain evidence="2">TK102</strain>
    </source>
</reference>
<gene>
    <name evidence="2" type="ORF">O987_25097</name>
</gene>
<protein>
    <submittedName>
        <fullName evidence="2">Nucleoside-diphosphate-sugar epimerase</fullName>
    </submittedName>
</protein>
<dbReference type="Gene3D" id="3.40.50.720">
    <property type="entry name" value="NAD(P)-binding Rossmann-like Domain"/>
    <property type="match status" value="1"/>
</dbReference>
<dbReference type="InterPro" id="IPR001509">
    <property type="entry name" value="Epimerase_deHydtase"/>
</dbReference>
<dbReference type="Pfam" id="PF01370">
    <property type="entry name" value="Epimerase"/>
    <property type="match status" value="1"/>
</dbReference>
<sequence>MKTVMLFGGAGFIGKNIAKTLLNLNFKVVIFDRSDPELEHERLVYVNGSLGDLDTLRDALKEHSVLEFVYLVNNIPVNAGGVNIDDLLEINKKSIEIIYQYVNRLVFFSSGGRVYGQGSLAHSEEDALIPICAYGTSKVILEEFILDLSAKNNKKTLILRPSNPYGPYQNIYGNQGLISIILGNIISGKKIEIWGSGDEVRDYIYIDDLCLMFLNLFLAEELPHHIYNIGSGRGCSTNQIVDICVALNDSFKPNIVHKEATNLVRKNILNIGRYTSIFSEPEFIPIDRGIKEYYHFLLRMKI</sequence>
<dbReference type="Proteomes" id="UP000028782">
    <property type="component" value="Chromosome"/>
</dbReference>
<dbReference type="KEGG" id="ctes:O987_25097"/>
<dbReference type="EMBL" id="CP006704">
    <property type="protein sequence ID" value="AIJ49093.1"/>
    <property type="molecule type" value="Genomic_DNA"/>
</dbReference>
<dbReference type="RefSeq" id="WP_144244970.1">
    <property type="nucleotide sequence ID" value="NZ_CP006704.1"/>
</dbReference>
<evidence type="ECO:0000313" key="3">
    <source>
        <dbReference type="Proteomes" id="UP000028782"/>
    </source>
</evidence>